<gene>
    <name evidence="1" type="ORF">BJ980_000437</name>
</gene>
<organism evidence="1 2">
    <name type="scientific">Nocardioides daedukensis</name>
    <dbReference type="NCBI Taxonomy" id="634462"/>
    <lineage>
        <taxon>Bacteria</taxon>
        <taxon>Bacillati</taxon>
        <taxon>Actinomycetota</taxon>
        <taxon>Actinomycetes</taxon>
        <taxon>Propionibacteriales</taxon>
        <taxon>Nocardioidaceae</taxon>
        <taxon>Nocardioides</taxon>
    </lineage>
</organism>
<protein>
    <submittedName>
        <fullName evidence="1">NADPH:quinone reductase-like Zn-dependent oxidoreductase</fullName>
    </submittedName>
</protein>
<dbReference type="PANTHER" id="PTHR11695:SF294">
    <property type="entry name" value="RETICULON-4-INTERACTING PROTEIN 1, MITOCHONDRIAL"/>
    <property type="match status" value="1"/>
</dbReference>
<name>A0A7Y9RY95_9ACTN</name>
<accession>A0A7Y9RY95</accession>
<dbReference type="Proteomes" id="UP000540656">
    <property type="component" value="Unassembled WGS sequence"/>
</dbReference>
<sequence length="134" mass="14247">MNQLAKHLGAHLSTTASTKDLDRVMELGADEAVDYTQQDFSDALSGFDVVVDYLGGKNLDKSLAVLTPGGLAISMVGPPDPSFAAQLGKPVLKPVMALVSRKVRAKAKKHGVRYAFLFVQGNGDQGLSQGRFCI</sequence>
<evidence type="ECO:0000313" key="2">
    <source>
        <dbReference type="Proteomes" id="UP000540656"/>
    </source>
</evidence>
<dbReference type="RefSeq" id="WP_425490272.1">
    <property type="nucleotide sequence ID" value="NZ_JACCAA010000001.1"/>
</dbReference>
<dbReference type="SUPFAM" id="SSF51735">
    <property type="entry name" value="NAD(P)-binding Rossmann-fold domains"/>
    <property type="match status" value="1"/>
</dbReference>
<dbReference type="AlphaFoldDB" id="A0A7Y9RY95"/>
<proteinExistence type="predicted"/>
<dbReference type="Gene3D" id="3.40.50.720">
    <property type="entry name" value="NAD(P)-binding Rossmann-like Domain"/>
    <property type="match status" value="1"/>
</dbReference>
<dbReference type="InterPro" id="IPR050700">
    <property type="entry name" value="YIM1/Zinc_Alcohol_DH_Fams"/>
</dbReference>
<dbReference type="Pfam" id="PF13602">
    <property type="entry name" value="ADH_zinc_N_2"/>
    <property type="match status" value="1"/>
</dbReference>
<dbReference type="EMBL" id="JACCAA010000001">
    <property type="protein sequence ID" value="NYG57514.1"/>
    <property type="molecule type" value="Genomic_DNA"/>
</dbReference>
<keyword evidence="2" id="KW-1185">Reference proteome</keyword>
<comment type="caution">
    <text evidence="1">The sequence shown here is derived from an EMBL/GenBank/DDBJ whole genome shotgun (WGS) entry which is preliminary data.</text>
</comment>
<dbReference type="InterPro" id="IPR036291">
    <property type="entry name" value="NAD(P)-bd_dom_sf"/>
</dbReference>
<dbReference type="PANTHER" id="PTHR11695">
    <property type="entry name" value="ALCOHOL DEHYDROGENASE RELATED"/>
    <property type="match status" value="1"/>
</dbReference>
<reference evidence="1 2" key="1">
    <citation type="submission" date="2020-07" db="EMBL/GenBank/DDBJ databases">
        <title>Sequencing the genomes of 1000 actinobacteria strains.</title>
        <authorList>
            <person name="Klenk H.-P."/>
        </authorList>
    </citation>
    <scope>NUCLEOTIDE SEQUENCE [LARGE SCALE GENOMIC DNA]</scope>
    <source>
        <strain evidence="1 2">DSM 23819</strain>
    </source>
</reference>
<evidence type="ECO:0000313" key="1">
    <source>
        <dbReference type="EMBL" id="NYG57514.1"/>
    </source>
</evidence>